<dbReference type="EMBL" id="CP034248">
    <property type="protein sequence ID" value="AZK47507.1"/>
    <property type="molecule type" value="Genomic_DNA"/>
</dbReference>
<accession>A0A3Q8SCF0</accession>
<dbReference type="AlphaFoldDB" id="A0A3Q8SCF0"/>
<gene>
    <name evidence="1" type="ORF">EIM92_16235</name>
</gene>
<reference evidence="1 2" key="1">
    <citation type="submission" date="2018-11" db="EMBL/GenBank/DDBJ databases">
        <title>Genome sequencing of Paenibacillus lentus DSM25539(T).</title>
        <authorList>
            <person name="Kook J.-K."/>
            <person name="Park S.-N."/>
            <person name="Lim Y.K."/>
        </authorList>
    </citation>
    <scope>NUCLEOTIDE SEQUENCE [LARGE SCALE GENOMIC DNA]</scope>
    <source>
        <strain evidence="1 2">DSM 25539</strain>
    </source>
</reference>
<proteinExistence type="predicted"/>
<evidence type="ECO:0000313" key="2">
    <source>
        <dbReference type="Proteomes" id="UP000273145"/>
    </source>
</evidence>
<evidence type="ECO:0000313" key="1">
    <source>
        <dbReference type="EMBL" id="AZK47507.1"/>
    </source>
</evidence>
<dbReference type="KEGG" id="plen:EIM92_16235"/>
<keyword evidence="2" id="KW-1185">Reference proteome</keyword>
<name>A0A3Q8SCF0_9BACL</name>
<sequence>MTKIFNVVYCVHGHEKEVRFDYIPENISIDEIKLNIYLKKEIAKQEHVEEDEISISGVEIFVQY</sequence>
<dbReference type="Proteomes" id="UP000273145">
    <property type="component" value="Chromosome"/>
</dbReference>
<protein>
    <submittedName>
        <fullName evidence="1">Uncharacterized protein</fullName>
    </submittedName>
</protein>
<dbReference type="RefSeq" id="WP_125083533.1">
    <property type="nucleotide sequence ID" value="NZ_CP034248.1"/>
</dbReference>
<organism evidence="1 2">
    <name type="scientific">Paenibacillus lentus</name>
    <dbReference type="NCBI Taxonomy" id="1338368"/>
    <lineage>
        <taxon>Bacteria</taxon>
        <taxon>Bacillati</taxon>
        <taxon>Bacillota</taxon>
        <taxon>Bacilli</taxon>
        <taxon>Bacillales</taxon>
        <taxon>Paenibacillaceae</taxon>
        <taxon>Paenibacillus</taxon>
    </lineage>
</organism>